<accession>A0ACB9DL78</accession>
<keyword evidence="2" id="KW-1185">Reference proteome</keyword>
<comment type="caution">
    <text evidence="1">The sequence shown here is derived from an EMBL/GenBank/DDBJ whole genome shotgun (WGS) entry which is preliminary data.</text>
</comment>
<dbReference type="EMBL" id="CM042049">
    <property type="protein sequence ID" value="KAI3747394.1"/>
    <property type="molecule type" value="Genomic_DNA"/>
</dbReference>
<gene>
    <name evidence="1" type="ORF">L6452_09850</name>
</gene>
<sequence length="1946" mass="220726">MVNTRSRAPGTPEGHVEEESAVDRPPVGVTTDDIPLPRILGGGPEHIPRRDLGTGNAIMEEVTLETRLRDNMMSAMNAALAQQQLAMTSAMTQQQEFFMKLLEDRDASNRQPETMAENVVVGSGGPNVVLIEEPSAEGIRPKTKGCTYKTFLGCHPKEFAGSDSPIACMYWLKEMEMAFEASECDSSQRVKFASQLLRGEALIWWNLTRSALVPEVLAKLTWPVFKEKLMDKYCSERSMDKLEREFRNLKKGNMSIVGYSKLFLEKLNLVGHLVPDERSKIKAYHQGLPADMRTAVRNAKCSTLQEVIEESLLVEDDINSERDEKRFVGEKRRWEGPPGPVRPSRPFVSGRSGDQRREERWCHKCKSKHSGPCAPRTFSGPAECAKCGKKGHTIRDCPIRGPVCFECREPGHVKMYCPKLVSGYRGNSVGSTARVEQPPRVPSRAFRMSTEEAKETADVVSGTFLVNSLPARVLFDSGATRSFVSNVFCKQFTTPVSVLPDALVVEIANGDQVIIRDHFHDCTLEIDGNSFGLDLLPMAMGGFDVVIGMDWLVRHKADIFCSKKMIQVPLAGKGVVTIYGERGKGNNPIISCLKARKFLAKGYPSYLAYVVDAKKEKKSVEDVEVVQDFPDVFPEDLPGLPPERQVEFQIDLTPGAAPIARAPYRLAPAEMKEVMTQLQELLEKGFIRPSSSPWGAPVLFVKKKDGSMRMCIDYRELNKVTVKNKYPLPRIDDLFDQLQGAGCFSKIDLRSGYHQVRVKNEDIPKTAFRTRYGHYEFLVMPFGLTNAPAVFMDLMNRVCRPFLDKSVIVFIDDILIYSKDESEHGRHLREVLGVLRREKLFAKFSKCEFWLQEVQFLGHVVSKDGIKVDPAKIEAMMSWEPPTSPTEIRSFLGLAGYYRRFIQDFSKMATPLTSLTRKNVKFLWAEAQEQAFQTLKRKLCEAPILSLPEGSEDFVVYSDTSKMGLGGVLMQRGKVIAYASRQLKDHEKNYPTHDLELAAVVFALKLWRHYLYGTKCTLFTDHKSLKYIFNQKELNMRQRRWLELLKDYDCDLLYHPGKANVVADALSRRSHSDGVKMSLARIDVVSSLLESVKASQEEALKEENLKDEVMVKQRELLTEDGRGLKLFQGRIWVPKLGGNRELLLEEAHKSKYSIHPGSTKMYRDLKLMYWWPVMKLDVASYVERCVTCLQVKAEHQRPYGSLQPLSIPEWKWDNITMDFVTKLPKTLRGHDTIWVIVDRLTKSAHFLAMRETLPMEKLAKLYIDEVISRHGVPQSIVSDRDSRFTSNFWTSLQKELGTRLKLSTAYHPQTDGQSERTIQTLEDMLRSCVIDFGGSWDSHLPLVEFAYNNSYHSSIGMAPFEALYGRKCRTPVCWLEAGEKQFAGPEVVQETADKVKEIRERLKAAQDRQKSYADKKRRPIEFQVGDRVMLKVSPWKGIIRFGKRGKLSPRFLGPFVILERIGMQAYRLDLPPEMDGIHPTFHVCYLRKCLAEEESVIPLSEIRVDNGNRCVEEPESILESKVKKLRHKDVVMVKVQWKHHRGANITWESEDDMRKRYPHLALSPGWYRGLVCPTIVTRDSALALSPGALSPKVYRERGELAIVTAIVPGALSPAWPVSPIDSTIVELWLTADKNFCFAGECIWDLLRKRRDDDENLINNTIKININSSNWIINLIQRQFHILNKMDLQGHGQPQASNIMGNVPQLPYATNPYDSTQISGAPGRGPVVTSGGTIQATTQPTAAQLAQQQVAYQQHQQQQQQQLQQQLQSFWANQYREIEIVNDFKNHSLPLARIKKIMKADEDVRMISAEAPIVFARACEMFILELTLRSWNHTEENKRRTLQKNDIAAAITRTDIFDFLVDIVPREDIKDEAMTSMPTVTVPVGGPSDTFPYYYMPAQQSPQSGTPGMISNKPMLDPALYAQQPPPYMAPTIWPQPPQQPQSPSDS</sequence>
<name>A0ACB9DL78_ARCLA</name>
<protein>
    <submittedName>
        <fullName evidence="1">Uncharacterized protein</fullName>
    </submittedName>
</protein>
<evidence type="ECO:0000313" key="2">
    <source>
        <dbReference type="Proteomes" id="UP001055879"/>
    </source>
</evidence>
<organism evidence="1 2">
    <name type="scientific">Arctium lappa</name>
    <name type="common">Greater burdock</name>
    <name type="synonym">Lappa major</name>
    <dbReference type="NCBI Taxonomy" id="4217"/>
    <lineage>
        <taxon>Eukaryota</taxon>
        <taxon>Viridiplantae</taxon>
        <taxon>Streptophyta</taxon>
        <taxon>Embryophyta</taxon>
        <taxon>Tracheophyta</taxon>
        <taxon>Spermatophyta</taxon>
        <taxon>Magnoliopsida</taxon>
        <taxon>eudicotyledons</taxon>
        <taxon>Gunneridae</taxon>
        <taxon>Pentapetalae</taxon>
        <taxon>asterids</taxon>
        <taxon>campanulids</taxon>
        <taxon>Asterales</taxon>
        <taxon>Asteraceae</taxon>
        <taxon>Carduoideae</taxon>
        <taxon>Cardueae</taxon>
        <taxon>Arctiinae</taxon>
        <taxon>Arctium</taxon>
    </lineage>
</organism>
<reference evidence="2" key="1">
    <citation type="journal article" date="2022" name="Mol. Ecol. Resour.">
        <title>The genomes of chicory, endive, great burdock and yacon provide insights into Asteraceae palaeo-polyploidization history and plant inulin production.</title>
        <authorList>
            <person name="Fan W."/>
            <person name="Wang S."/>
            <person name="Wang H."/>
            <person name="Wang A."/>
            <person name="Jiang F."/>
            <person name="Liu H."/>
            <person name="Zhao H."/>
            <person name="Xu D."/>
            <person name="Zhang Y."/>
        </authorList>
    </citation>
    <scope>NUCLEOTIDE SEQUENCE [LARGE SCALE GENOMIC DNA]</scope>
    <source>
        <strain evidence="2">cv. Niubang</strain>
    </source>
</reference>
<evidence type="ECO:0000313" key="1">
    <source>
        <dbReference type="EMBL" id="KAI3747394.1"/>
    </source>
</evidence>
<reference evidence="1 2" key="2">
    <citation type="journal article" date="2022" name="Mol. Ecol. Resour.">
        <title>The genomes of chicory, endive, great burdock and yacon provide insights into Asteraceae paleo-polyploidization history and plant inulin production.</title>
        <authorList>
            <person name="Fan W."/>
            <person name="Wang S."/>
            <person name="Wang H."/>
            <person name="Wang A."/>
            <person name="Jiang F."/>
            <person name="Liu H."/>
            <person name="Zhao H."/>
            <person name="Xu D."/>
            <person name="Zhang Y."/>
        </authorList>
    </citation>
    <scope>NUCLEOTIDE SEQUENCE [LARGE SCALE GENOMIC DNA]</scope>
    <source>
        <strain evidence="2">cv. Niubang</strain>
    </source>
</reference>
<dbReference type="Proteomes" id="UP001055879">
    <property type="component" value="Linkage Group LG03"/>
</dbReference>
<proteinExistence type="predicted"/>